<reference evidence="2 3" key="1">
    <citation type="submission" date="2018-12" db="EMBL/GenBank/DDBJ databases">
        <title>Legionella sp,whole genome shotgun sequence.</title>
        <authorList>
            <person name="Wu H."/>
        </authorList>
    </citation>
    <scope>NUCLEOTIDE SEQUENCE [LARGE SCALE GENOMIC DNA]</scope>
    <source>
        <strain evidence="3">km714</strain>
    </source>
</reference>
<evidence type="ECO:0000256" key="1">
    <source>
        <dbReference type="SAM" id="SignalP"/>
    </source>
</evidence>
<feature type="signal peptide" evidence="1">
    <location>
        <begin position="1"/>
        <end position="18"/>
    </location>
</feature>
<accession>A0A433JI74</accession>
<dbReference type="Pfam" id="PF13645">
    <property type="entry name" value="YkuD_2"/>
    <property type="match status" value="1"/>
</dbReference>
<organism evidence="2 3">
    <name type="scientific">Legionella septentrionalis</name>
    <dbReference type="NCBI Taxonomy" id="2498109"/>
    <lineage>
        <taxon>Bacteria</taxon>
        <taxon>Pseudomonadati</taxon>
        <taxon>Pseudomonadota</taxon>
        <taxon>Gammaproteobacteria</taxon>
        <taxon>Legionellales</taxon>
        <taxon>Legionellaceae</taxon>
        <taxon>Legionella</taxon>
    </lineage>
</organism>
<evidence type="ECO:0000313" key="3">
    <source>
        <dbReference type="Proteomes" id="UP000288012"/>
    </source>
</evidence>
<dbReference type="Proteomes" id="UP000288012">
    <property type="component" value="Unassembled WGS sequence"/>
</dbReference>
<keyword evidence="1" id="KW-0732">Signal</keyword>
<comment type="caution">
    <text evidence="2">The sequence shown here is derived from an EMBL/GenBank/DDBJ whole genome shotgun (WGS) entry which is preliminary data.</text>
</comment>
<feature type="chain" id="PRO_5019366065" evidence="1">
    <location>
        <begin position="19"/>
        <end position="416"/>
    </location>
</feature>
<dbReference type="PANTHER" id="PTHR38477">
    <property type="entry name" value="HYPOTHETICAL EXPORTED PROTEIN"/>
    <property type="match status" value="1"/>
</dbReference>
<dbReference type="EMBL" id="RZGR01000024">
    <property type="protein sequence ID" value="RUQ84964.1"/>
    <property type="molecule type" value="Genomic_DNA"/>
</dbReference>
<dbReference type="InterPro" id="IPR032676">
    <property type="entry name" value="YkuD_2"/>
</dbReference>
<dbReference type="RefSeq" id="WP_126954982.1">
    <property type="nucleotide sequence ID" value="NZ_RZGR01000024.1"/>
</dbReference>
<proteinExistence type="predicted"/>
<gene>
    <name evidence="2" type="ORF">EKM59_08280</name>
</gene>
<dbReference type="AlphaFoldDB" id="A0A433JI74"/>
<dbReference type="PANTHER" id="PTHR38477:SF1">
    <property type="entry name" value="MUREIN L,D-TRANSPEPTIDASE CATALYTIC DOMAIN FAMILY PROTEIN"/>
    <property type="match status" value="1"/>
</dbReference>
<protein>
    <submittedName>
        <fullName evidence="2">Murein L,D-transpeptidase catalytic domain family protein</fullName>
    </submittedName>
</protein>
<sequence>MLKLLVLLAVLSTGLLLPFQNKDSAEVVRQENQAIAYMDNLIRTGQVYPAMSVQPFSDIRNMLEKEASLKAPLINKVLTILKCTKEYDVTHNNMLTIIDYSLPSSEKRLWIFDLQQKKLLFHTYVSHGINSGALLSEYFSNKYDSKTSSIGVYKTEAAYYGREGVSLKLNGLDKDFNDNASNRALVMHGGWYVEEDFIKKYGRAGRSWGCPAVPLHLAKSIINTIKDRSLFVVYYPSDRWFSKSKFLNCSPAVHNSQLAENKPEIKPVDFREDILFADINKNNQREEHEPIIVMPADSYERVFHAKAPLARMLRRQINNMEYVALSNAEFKDLIAKGGEYERLGSLNSIYFVIPVVKMRRGYYATEMHIVTLGKIKEVKLNSGSSLEDIKNHIVFFEEKPQVNLKATNRFIRWLGL</sequence>
<name>A0A433JI74_9GAMM</name>
<keyword evidence="3" id="KW-1185">Reference proteome</keyword>
<evidence type="ECO:0000313" key="2">
    <source>
        <dbReference type="EMBL" id="RUQ84964.1"/>
    </source>
</evidence>